<evidence type="ECO:0000256" key="6">
    <source>
        <dbReference type="ARBA" id="ARBA00022801"/>
    </source>
</evidence>
<dbReference type="InterPro" id="IPR036412">
    <property type="entry name" value="HAD-like_sf"/>
</dbReference>
<sequence length="224" mass="24688">MVSSKRRLNQPLKVVSFDVDGTLTSSYCWIEIHEQLGTADNARQNREAYFNGEIEYDVWAERDAALWRGRDYSEAVKALETPKFLDGVVEGMKRLADAGVEIILLSGGVDINNNVLSKHFPVMDSFANILMHDDEGRIVGVDTRVGFEGELSKGHILRQWAKEKGLDLGAVVHVGDSENDIAAFEAAGLGVAFHCHHEGTLDAADMIIAGRDFSKVVDALLEMQ</sequence>
<evidence type="ECO:0000256" key="5">
    <source>
        <dbReference type="ARBA" id="ARBA00022723"/>
    </source>
</evidence>
<protein>
    <recommendedName>
        <fullName evidence="3">phosphoserine phosphatase</fullName>
        <ecNumber evidence="3">3.1.3.3</ecNumber>
    </recommendedName>
</protein>
<evidence type="ECO:0000256" key="4">
    <source>
        <dbReference type="ARBA" id="ARBA00022605"/>
    </source>
</evidence>
<evidence type="ECO:0000256" key="2">
    <source>
        <dbReference type="ARBA" id="ARBA00005135"/>
    </source>
</evidence>
<dbReference type="SFLD" id="SFLDS00003">
    <property type="entry name" value="Haloacid_Dehalogenase"/>
    <property type="match status" value="1"/>
</dbReference>
<dbReference type="OrthoDB" id="27226at2759"/>
<dbReference type="GO" id="GO:0000287">
    <property type="term" value="F:magnesium ion binding"/>
    <property type="evidence" value="ECO:0007669"/>
    <property type="project" value="TreeGrafter"/>
</dbReference>
<evidence type="ECO:0000313" key="10">
    <source>
        <dbReference type="Proteomes" id="UP000717585"/>
    </source>
</evidence>
<evidence type="ECO:0000256" key="8">
    <source>
        <dbReference type="ARBA" id="ARBA00023299"/>
    </source>
</evidence>
<dbReference type="EMBL" id="JAHDYR010000034">
    <property type="protein sequence ID" value="KAG9392674.1"/>
    <property type="molecule type" value="Genomic_DNA"/>
</dbReference>
<dbReference type="EC" id="3.1.3.3" evidence="3"/>
<proteinExistence type="predicted"/>
<dbReference type="InterPro" id="IPR050582">
    <property type="entry name" value="HAD-like_SerB"/>
</dbReference>
<keyword evidence="8" id="KW-0718">Serine biosynthesis</keyword>
<dbReference type="GO" id="GO:0036424">
    <property type="term" value="F:L-phosphoserine phosphatase activity"/>
    <property type="evidence" value="ECO:0007669"/>
    <property type="project" value="TreeGrafter"/>
</dbReference>
<reference evidence="9" key="1">
    <citation type="submission" date="2021-05" db="EMBL/GenBank/DDBJ databases">
        <title>A free-living protist that lacks canonical eukaryotic 1 DNA replication and segregation systems.</title>
        <authorList>
            <person name="Salas-Leiva D.E."/>
            <person name="Tromer E.C."/>
            <person name="Curtis B.A."/>
            <person name="Jerlstrom-Hultqvist J."/>
            <person name="Kolisko M."/>
            <person name="Yi Z."/>
            <person name="Salas-Leiva J.S."/>
            <person name="Gallot-Lavallee L."/>
            <person name="Kops G.J.P.L."/>
            <person name="Archibald J.M."/>
            <person name="Simpson A.G.B."/>
            <person name="Roger A.J."/>
        </authorList>
    </citation>
    <scope>NUCLEOTIDE SEQUENCE</scope>
    <source>
        <strain evidence="9">BICM</strain>
    </source>
</reference>
<dbReference type="GO" id="GO:0006564">
    <property type="term" value="P:L-serine biosynthetic process"/>
    <property type="evidence" value="ECO:0007669"/>
    <property type="project" value="UniProtKB-KW"/>
</dbReference>
<evidence type="ECO:0000256" key="1">
    <source>
        <dbReference type="ARBA" id="ARBA00001946"/>
    </source>
</evidence>
<accession>A0A8J6B271</accession>
<organism evidence="9 10">
    <name type="scientific">Carpediemonas membranifera</name>
    <dbReference type="NCBI Taxonomy" id="201153"/>
    <lineage>
        <taxon>Eukaryota</taxon>
        <taxon>Metamonada</taxon>
        <taxon>Carpediemonas-like organisms</taxon>
        <taxon>Carpediemonas</taxon>
    </lineage>
</organism>
<evidence type="ECO:0000256" key="7">
    <source>
        <dbReference type="ARBA" id="ARBA00022842"/>
    </source>
</evidence>
<keyword evidence="6" id="KW-0378">Hydrolase</keyword>
<dbReference type="SFLD" id="SFLDG01129">
    <property type="entry name" value="C1.5:_HAD__Beta-PGM__Phosphata"/>
    <property type="match status" value="1"/>
</dbReference>
<dbReference type="InterPro" id="IPR023214">
    <property type="entry name" value="HAD_sf"/>
</dbReference>
<evidence type="ECO:0000256" key="3">
    <source>
        <dbReference type="ARBA" id="ARBA00012640"/>
    </source>
</evidence>
<dbReference type="PANTHER" id="PTHR43344:SF2">
    <property type="entry name" value="PHOSPHOSERINE PHOSPHATASE"/>
    <property type="match status" value="1"/>
</dbReference>
<dbReference type="Gene3D" id="3.40.50.1000">
    <property type="entry name" value="HAD superfamily/HAD-like"/>
    <property type="match status" value="1"/>
</dbReference>
<comment type="pathway">
    <text evidence="2">Amino-acid biosynthesis; L-serine biosynthesis; L-serine from 3-phospho-D-glycerate: step 3/3.</text>
</comment>
<name>A0A8J6B271_9EUKA</name>
<keyword evidence="10" id="KW-1185">Reference proteome</keyword>
<dbReference type="AlphaFoldDB" id="A0A8J6B271"/>
<comment type="caution">
    <text evidence="9">The sequence shown here is derived from an EMBL/GenBank/DDBJ whole genome shotgun (WGS) entry which is preliminary data.</text>
</comment>
<evidence type="ECO:0000313" key="9">
    <source>
        <dbReference type="EMBL" id="KAG9392674.1"/>
    </source>
</evidence>
<dbReference type="Proteomes" id="UP000717585">
    <property type="component" value="Unassembled WGS sequence"/>
</dbReference>
<dbReference type="SUPFAM" id="SSF56784">
    <property type="entry name" value="HAD-like"/>
    <property type="match status" value="1"/>
</dbReference>
<dbReference type="PANTHER" id="PTHR43344">
    <property type="entry name" value="PHOSPHOSERINE PHOSPHATASE"/>
    <property type="match status" value="1"/>
</dbReference>
<dbReference type="GO" id="GO:0005737">
    <property type="term" value="C:cytoplasm"/>
    <property type="evidence" value="ECO:0007669"/>
    <property type="project" value="TreeGrafter"/>
</dbReference>
<comment type="cofactor">
    <cofactor evidence="1">
        <name>Mg(2+)</name>
        <dbReference type="ChEBI" id="CHEBI:18420"/>
    </cofactor>
</comment>
<dbReference type="Pfam" id="PF00702">
    <property type="entry name" value="Hydrolase"/>
    <property type="match status" value="1"/>
</dbReference>
<keyword evidence="7" id="KW-0460">Magnesium</keyword>
<keyword evidence="5" id="KW-0479">Metal-binding</keyword>
<gene>
    <name evidence="9" type="ORF">J8273_5932</name>
</gene>
<dbReference type="NCBIfam" id="TIGR01488">
    <property type="entry name" value="HAD-SF-IB"/>
    <property type="match status" value="1"/>
</dbReference>
<keyword evidence="4" id="KW-0028">Amino-acid biosynthesis</keyword>